<evidence type="ECO:0000313" key="3">
    <source>
        <dbReference type="EMBL" id="TDQ05021.1"/>
    </source>
</evidence>
<name>A0A4R6SMB0_LABRH</name>
<feature type="region of interest" description="Disordered" evidence="1">
    <location>
        <begin position="184"/>
        <end position="212"/>
    </location>
</feature>
<feature type="region of interest" description="Disordered" evidence="1">
    <location>
        <begin position="1"/>
        <end position="80"/>
    </location>
</feature>
<dbReference type="AlphaFoldDB" id="A0A4R6SMB0"/>
<feature type="compositionally biased region" description="Polar residues" evidence="1">
    <location>
        <begin position="184"/>
        <end position="195"/>
    </location>
</feature>
<reference evidence="3 4" key="1">
    <citation type="submission" date="2019-03" db="EMBL/GenBank/DDBJ databases">
        <title>Genomic Encyclopedia of Type Strains, Phase IV (KMG-IV): sequencing the most valuable type-strain genomes for metagenomic binning, comparative biology and taxonomic classification.</title>
        <authorList>
            <person name="Goeker M."/>
        </authorList>
    </citation>
    <scope>NUCLEOTIDE SEQUENCE [LARGE SCALE GENOMIC DNA]</scope>
    <source>
        <strain evidence="3 4">DSM 45361</strain>
    </source>
</reference>
<dbReference type="EMBL" id="SNXZ01000001">
    <property type="protein sequence ID" value="TDQ05021.1"/>
    <property type="molecule type" value="Genomic_DNA"/>
</dbReference>
<feature type="compositionally biased region" description="Gly residues" evidence="1">
    <location>
        <begin position="199"/>
        <end position="212"/>
    </location>
</feature>
<sequence>MTDNDKPEDAAGEAPTEAFPAQHPQAPEPEAEQPKRGSVRFQDPATTTPREPTLAEQRARQRARKRESDEARAARLEAEDKARTRRRIFIGSGVTVGLVAMVAVWVVAMQPDEVSATCVDDSGHVAPGSNSGDDYCDEDYVRSHGGYYSGGFYYIGGHSYRYNYGGSVGSGGYVSGGSYTKPSSNTKVTTHSGKTVQRGGFGVSGGSKSGGS</sequence>
<dbReference type="RefSeq" id="WP_243753813.1">
    <property type="nucleotide sequence ID" value="NZ_SNXZ01000001.1"/>
</dbReference>
<evidence type="ECO:0000256" key="1">
    <source>
        <dbReference type="SAM" id="MobiDB-lite"/>
    </source>
</evidence>
<keyword evidence="2" id="KW-0472">Membrane</keyword>
<evidence type="ECO:0000256" key="2">
    <source>
        <dbReference type="SAM" id="Phobius"/>
    </source>
</evidence>
<organism evidence="3 4">
    <name type="scientific">Labedaea rhizosphaerae</name>
    <dbReference type="NCBI Taxonomy" id="598644"/>
    <lineage>
        <taxon>Bacteria</taxon>
        <taxon>Bacillati</taxon>
        <taxon>Actinomycetota</taxon>
        <taxon>Actinomycetes</taxon>
        <taxon>Pseudonocardiales</taxon>
        <taxon>Pseudonocardiaceae</taxon>
        <taxon>Labedaea</taxon>
    </lineage>
</organism>
<comment type="caution">
    <text evidence="3">The sequence shown here is derived from an EMBL/GenBank/DDBJ whole genome shotgun (WGS) entry which is preliminary data.</text>
</comment>
<proteinExistence type="predicted"/>
<feature type="transmembrane region" description="Helical" evidence="2">
    <location>
        <begin position="88"/>
        <end position="108"/>
    </location>
</feature>
<keyword evidence="2" id="KW-0812">Transmembrane</keyword>
<accession>A0A4R6SMB0</accession>
<feature type="compositionally biased region" description="Basic and acidic residues" evidence="1">
    <location>
        <begin position="66"/>
        <end position="80"/>
    </location>
</feature>
<dbReference type="Proteomes" id="UP000295444">
    <property type="component" value="Unassembled WGS sequence"/>
</dbReference>
<evidence type="ECO:0000313" key="4">
    <source>
        <dbReference type="Proteomes" id="UP000295444"/>
    </source>
</evidence>
<protein>
    <submittedName>
        <fullName evidence="3">Uncharacterized protein</fullName>
    </submittedName>
</protein>
<gene>
    <name evidence="3" type="ORF">EV186_101985</name>
</gene>
<keyword evidence="2" id="KW-1133">Transmembrane helix</keyword>
<keyword evidence="4" id="KW-1185">Reference proteome</keyword>